<feature type="transmembrane region" description="Helical" evidence="6">
    <location>
        <begin position="446"/>
        <end position="468"/>
    </location>
</feature>
<evidence type="ECO:0000313" key="8">
    <source>
        <dbReference type="Proteomes" id="UP000599179"/>
    </source>
</evidence>
<evidence type="ECO:0000256" key="5">
    <source>
        <dbReference type="ARBA" id="ARBA00023136"/>
    </source>
</evidence>
<feature type="transmembrane region" description="Helical" evidence="6">
    <location>
        <begin position="187"/>
        <end position="205"/>
    </location>
</feature>
<feature type="transmembrane region" description="Helical" evidence="6">
    <location>
        <begin position="160"/>
        <end position="181"/>
    </location>
</feature>
<feature type="transmembrane region" description="Helical" evidence="6">
    <location>
        <begin position="360"/>
        <end position="382"/>
    </location>
</feature>
<evidence type="ECO:0008006" key="9">
    <source>
        <dbReference type="Google" id="ProtNLM"/>
    </source>
</evidence>
<keyword evidence="4 6" id="KW-1133">Transmembrane helix</keyword>
<keyword evidence="8" id="KW-1185">Reference proteome</keyword>
<dbReference type="PANTHER" id="PTHR30250">
    <property type="entry name" value="PST FAMILY PREDICTED COLANIC ACID TRANSPORTER"/>
    <property type="match status" value="1"/>
</dbReference>
<sequence>MGIILKQSFNNLVSTYVGFGIGAINVLLLYPNFMQPEYYGLVSYLLTAGNLVWPLMALGGHNTLIKFFSAFKSKEDQDRLLSLVLIIPLISGIILGILGVYFYDYVLAYFEGENNLVQPYAWLIFVIAIVTAYFEVFFSWNKIFLKSTFGNFMKEVFQRFGIFVLLILLYFEIIQISFFIYASAGVYVLRAFIMMFSAFQTYTPKFQFRFPSQKWEIIKYSFLIFVAGTVGVALFDLDKFMIEHFLPIENVAVYGIGIYIATVIAVPSKAMQQITNPITANFVNQNSVDELQSLYKRTSVTLLVISGLIFVLIIGNINQLYALIPETYHAGVQIVFLISLVKLYDSVLGNNVSILFNSNYYHFVLYSGVILAVLAFLLNLWLIPLYGIYGAAYATFTAFFLYNSIKLLFVFLKFKMHPFSIKSLLLFLIISIFLLAFYFWDFQFHPIINIILKSVFIALSYVFLVFALKLSEDITGLIKTAKRNFK</sequence>
<gene>
    <name evidence="7" type="ORF">GCM10010832_11580</name>
</gene>
<feature type="transmembrane region" description="Helical" evidence="6">
    <location>
        <begin position="80"/>
        <end position="102"/>
    </location>
</feature>
<protein>
    <recommendedName>
        <fullName evidence="9">Membrane protein involved in the export of O-antigen and teichoic acid</fullName>
    </recommendedName>
</protein>
<name>A0ABQ1SGD2_9FLAO</name>
<evidence type="ECO:0000256" key="2">
    <source>
        <dbReference type="ARBA" id="ARBA00022475"/>
    </source>
</evidence>
<keyword evidence="5 6" id="KW-0472">Membrane</keyword>
<feature type="transmembrane region" description="Helical" evidence="6">
    <location>
        <begin position="388"/>
        <end position="412"/>
    </location>
</feature>
<feature type="transmembrane region" description="Helical" evidence="6">
    <location>
        <begin position="38"/>
        <end position="59"/>
    </location>
</feature>
<comment type="caution">
    <text evidence="7">The sequence shown here is derived from an EMBL/GenBank/DDBJ whole genome shotgun (WGS) entry which is preliminary data.</text>
</comment>
<feature type="transmembrane region" description="Helical" evidence="6">
    <location>
        <begin position="217"/>
        <end position="235"/>
    </location>
</feature>
<feature type="transmembrane region" description="Helical" evidence="6">
    <location>
        <begin position="330"/>
        <end position="348"/>
    </location>
</feature>
<feature type="transmembrane region" description="Helical" evidence="6">
    <location>
        <begin position="300"/>
        <end position="324"/>
    </location>
</feature>
<dbReference type="InterPro" id="IPR050833">
    <property type="entry name" value="Poly_Biosynth_Transport"/>
</dbReference>
<accession>A0ABQ1SGD2</accession>
<feature type="transmembrane region" description="Helical" evidence="6">
    <location>
        <begin position="122"/>
        <end position="140"/>
    </location>
</feature>
<proteinExistence type="predicted"/>
<evidence type="ECO:0000313" key="7">
    <source>
        <dbReference type="EMBL" id="GGE33034.1"/>
    </source>
</evidence>
<keyword evidence="3 6" id="KW-0812">Transmembrane</keyword>
<dbReference type="EMBL" id="BMGM01000004">
    <property type="protein sequence ID" value="GGE33034.1"/>
    <property type="molecule type" value="Genomic_DNA"/>
</dbReference>
<dbReference type="Proteomes" id="UP000599179">
    <property type="component" value="Unassembled WGS sequence"/>
</dbReference>
<dbReference type="RefSeq" id="WP_188458151.1">
    <property type="nucleotide sequence ID" value="NZ_BMGM01000004.1"/>
</dbReference>
<dbReference type="PANTHER" id="PTHR30250:SF11">
    <property type="entry name" value="O-ANTIGEN TRANSPORTER-RELATED"/>
    <property type="match status" value="1"/>
</dbReference>
<evidence type="ECO:0000256" key="1">
    <source>
        <dbReference type="ARBA" id="ARBA00004651"/>
    </source>
</evidence>
<evidence type="ECO:0000256" key="3">
    <source>
        <dbReference type="ARBA" id="ARBA00022692"/>
    </source>
</evidence>
<reference evidence="8" key="1">
    <citation type="journal article" date="2019" name="Int. J. Syst. Evol. Microbiol.">
        <title>The Global Catalogue of Microorganisms (GCM) 10K type strain sequencing project: providing services to taxonomists for standard genome sequencing and annotation.</title>
        <authorList>
            <consortium name="The Broad Institute Genomics Platform"/>
            <consortium name="The Broad Institute Genome Sequencing Center for Infectious Disease"/>
            <person name="Wu L."/>
            <person name="Ma J."/>
        </authorList>
    </citation>
    <scope>NUCLEOTIDE SEQUENCE [LARGE SCALE GENOMIC DNA]</scope>
    <source>
        <strain evidence="8">CGMCC 1.12931</strain>
    </source>
</reference>
<feature type="transmembrane region" description="Helical" evidence="6">
    <location>
        <begin position="424"/>
        <end position="440"/>
    </location>
</feature>
<comment type="subcellular location">
    <subcellularLocation>
        <location evidence="1">Cell membrane</location>
        <topology evidence="1">Multi-pass membrane protein</topology>
    </subcellularLocation>
</comment>
<feature type="transmembrane region" description="Helical" evidence="6">
    <location>
        <begin position="12"/>
        <end position="32"/>
    </location>
</feature>
<evidence type="ECO:0000256" key="4">
    <source>
        <dbReference type="ARBA" id="ARBA00022989"/>
    </source>
</evidence>
<organism evidence="7 8">
    <name type="scientific">Psychroflexus planctonicus</name>
    <dbReference type="NCBI Taxonomy" id="1526575"/>
    <lineage>
        <taxon>Bacteria</taxon>
        <taxon>Pseudomonadati</taxon>
        <taxon>Bacteroidota</taxon>
        <taxon>Flavobacteriia</taxon>
        <taxon>Flavobacteriales</taxon>
        <taxon>Flavobacteriaceae</taxon>
        <taxon>Psychroflexus</taxon>
    </lineage>
</organism>
<evidence type="ECO:0000256" key="6">
    <source>
        <dbReference type="SAM" id="Phobius"/>
    </source>
</evidence>
<feature type="transmembrane region" description="Helical" evidence="6">
    <location>
        <begin position="247"/>
        <end position="266"/>
    </location>
</feature>
<keyword evidence="2" id="KW-1003">Cell membrane</keyword>